<gene>
    <name evidence="1" type="ORF">E8L90_03260</name>
</gene>
<protein>
    <submittedName>
        <fullName evidence="1">Uncharacterized protein</fullName>
    </submittedName>
</protein>
<keyword evidence="2" id="KW-1185">Reference proteome</keyword>
<proteinExistence type="predicted"/>
<dbReference type="AlphaFoldDB" id="A0A4U2Y290"/>
<evidence type="ECO:0000313" key="2">
    <source>
        <dbReference type="Proteomes" id="UP000307841"/>
    </source>
</evidence>
<dbReference type="Proteomes" id="UP000307841">
    <property type="component" value="Unassembled WGS sequence"/>
</dbReference>
<reference evidence="1 2" key="1">
    <citation type="submission" date="2019-04" db="EMBL/GenBank/DDBJ databases">
        <title>Whole genome sequencing of Brevibacillus sp. TGS2-1.</title>
        <authorList>
            <person name="Choi A."/>
        </authorList>
    </citation>
    <scope>NUCLEOTIDE SEQUENCE [LARGE SCALE GENOMIC DNA]</scope>
    <source>
        <strain evidence="1 2">TGS2-1</strain>
    </source>
</reference>
<organism evidence="1 2">
    <name type="scientific">Brevibacillus antibioticus</name>
    <dbReference type="NCBI Taxonomy" id="2570228"/>
    <lineage>
        <taxon>Bacteria</taxon>
        <taxon>Bacillati</taxon>
        <taxon>Bacillota</taxon>
        <taxon>Bacilli</taxon>
        <taxon>Bacillales</taxon>
        <taxon>Paenibacillaceae</taxon>
        <taxon>Brevibacillus</taxon>
    </lineage>
</organism>
<comment type="caution">
    <text evidence="1">The sequence shown here is derived from an EMBL/GenBank/DDBJ whole genome shotgun (WGS) entry which is preliminary data.</text>
</comment>
<evidence type="ECO:0000313" key="1">
    <source>
        <dbReference type="EMBL" id="TKI54539.1"/>
    </source>
</evidence>
<dbReference type="EMBL" id="SZNK01000001">
    <property type="protein sequence ID" value="TKI54539.1"/>
    <property type="molecule type" value="Genomic_DNA"/>
</dbReference>
<accession>A0A4U2Y290</accession>
<sequence length="70" mass="8151">MKIELEFLDLSKTRLHIEDMHYTTAVPIPNIGEKVVVEGHIYVVKQRDFLYLSGGDTVVSFWCEDPRDKK</sequence>
<dbReference type="OrthoDB" id="2738371at2"/>
<name>A0A4U2Y290_9BACL</name>
<dbReference type="RefSeq" id="WP_137027976.1">
    <property type="nucleotide sequence ID" value="NZ_SZNK01000001.1"/>
</dbReference>